<evidence type="ECO:0000256" key="1">
    <source>
        <dbReference type="ARBA" id="ARBA00006432"/>
    </source>
</evidence>
<dbReference type="AlphaFoldDB" id="A0A3S3U6F1"/>
<feature type="domain" description="AMP-binding enzyme C-terminal" evidence="7">
    <location>
        <begin position="425"/>
        <end position="500"/>
    </location>
</feature>
<dbReference type="NCBIfam" id="NF004837">
    <property type="entry name" value="PRK06187.1"/>
    <property type="match status" value="1"/>
</dbReference>
<dbReference type="InterPro" id="IPR025110">
    <property type="entry name" value="AMP-bd_C"/>
</dbReference>
<dbReference type="RefSeq" id="WP_128489616.1">
    <property type="nucleotide sequence ID" value="NZ_JBHLXB010000001.1"/>
</dbReference>
<dbReference type="EMBL" id="SBLC01000016">
    <property type="protein sequence ID" value="RWY40437.1"/>
    <property type="molecule type" value="Genomic_DNA"/>
</dbReference>
<dbReference type="InterPro" id="IPR045851">
    <property type="entry name" value="AMP-bd_C_sf"/>
</dbReference>
<keyword evidence="9" id="KW-1185">Reference proteome</keyword>
<evidence type="ECO:0000256" key="5">
    <source>
        <dbReference type="ARBA" id="ARBA00067668"/>
    </source>
</evidence>
<dbReference type="EC" id="6.2.1.44" evidence="4"/>
<feature type="domain" description="AMP-dependent synthetase/ligase" evidence="6">
    <location>
        <begin position="8"/>
        <end position="375"/>
    </location>
</feature>
<dbReference type="OrthoDB" id="9803968at2"/>
<evidence type="ECO:0000256" key="4">
    <source>
        <dbReference type="ARBA" id="ARBA00066616"/>
    </source>
</evidence>
<keyword evidence="2 8" id="KW-0436">Ligase</keyword>
<evidence type="ECO:0000313" key="8">
    <source>
        <dbReference type="EMBL" id="RWY40437.1"/>
    </source>
</evidence>
<dbReference type="Pfam" id="PF00501">
    <property type="entry name" value="AMP-binding"/>
    <property type="match status" value="1"/>
</dbReference>
<name>A0A3S3U6F1_9RHOB</name>
<dbReference type="Gene3D" id="3.30.300.30">
    <property type="match status" value="1"/>
</dbReference>
<dbReference type="FunFam" id="3.30.300.30:FF:000008">
    <property type="entry name" value="2,3-dihydroxybenzoate-AMP ligase"/>
    <property type="match status" value="1"/>
</dbReference>
<comment type="similarity">
    <text evidence="1">Belongs to the ATP-dependent AMP-binding enzyme family.</text>
</comment>
<evidence type="ECO:0000259" key="6">
    <source>
        <dbReference type="Pfam" id="PF00501"/>
    </source>
</evidence>
<dbReference type="Proteomes" id="UP000287168">
    <property type="component" value="Unassembled WGS sequence"/>
</dbReference>
<dbReference type="PANTHER" id="PTHR43767">
    <property type="entry name" value="LONG-CHAIN-FATTY-ACID--COA LIGASE"/>
    <property type="match status" value="1"/>
</dbReference>
<proteinExistence type="inferred from homology"/>
<evidence type="ECO:0000313" key="9">
    <source>
        <dbReference type="Proteomes" id="UP000287168"/>
    </source>
</evidence>
<accession>A0A3S3U6F1</accession>
<dbReference type="GO" id="GO:0016878">
    <property type="term" value="F:acid-thiol ligase activity"/>
    <property type="evidence" value="ECO:0007669"/>
    <property type="project" value="UniProtKB-ARBA"/>
</dbReference>
<comment type="catalytic activity">
    <reaction evidence="3">
        <text>3-(methylsulfanyl)propanoate + ATP + CoA = 3-(methylsulfanyl)propanoyl-CoA + AMP + diphosphate</text>
        <dbReference type="Rhea" id="RHEA:43052"/>
        <dbReference type="ChEBI" id="CHEBI:30616"/>
        <dbReference type="ChEBI" id="CHEBI:33019"/>
        <dbReference type="ChEBI" id="CHEBI:49016"/>
        <dbReference type="ChEBI" id="CHEBI:57287"/>
        <dbReference type="ChEBI" id="CHEBI:82815"/>
        <dbReference type="ChEBI" id="CHEBI:456215"/>
        <dbReference type="EC" id="6.2.1.44"/>
    </reaction>
    <physiologicalReaction direction="left-to-right" evidence="3">
        <dbReference type="Rhea" id="RHEA:43053"/>
    </physiologicalReaction>
</comment>
<dbReference type="PROSITE" id="PS00455">
    <property type="entry name" value="AMP_BINDING"/>
    <property type="match status" value="1"/>
</dbReference>
<organism evidence="8 9">
    <name type="scientific">Falsigemmobacter intermedius</name>
    <dbReference type="NCBI Taxonomy" id="1553448"/>
    <lineage>
        <taxon>Bacteria</taxon>
        <taxon>Pseudomonadati</taxon>
        <taxon>Pseudomonadota</taxon>
        <taxon>Alphaproteobacteria</taxon>
        <taxon>Rhodobacterales</taxon>
        <taxon>Paracoccaceae</taxon>
        <taxon>Falsigemmobacter</taxon>
    </lineage>
</organism>
<comment type="caution">
    <text evidence="8">The sequence shown here is derived from an EMBL/GenBank/DDBJ whole genome shotgun (WGS) entry which is preliminary data.</text>
</comment>
<dbReference type="InterPro" id="IPR050237">
    <property type="entry name" value="ATP-dep_AMP-bd_enzyme"/>
</dbReference>
<evidence type="ECO:0000259" key="7">
    <source>
        <dbReference type="Pfam" id="PF13193"/>
    </source>
</evidence>
<dbReference type="SUPFAM" id="SSF56801">
    <property type="entry name" value="Acetyl-CoA synthetase-like"/>
    <property type="match status" value="1"/>
</dbReference>
<dbReference type="InterPro" id="IPR020845">
    <property type="entry name" value="AMP-binding_CS"/>
</dbReference>
<evidence type="ECO:0000256" key="3">
    <source>
        <dbReference type="ARBA" id="ARBA00051915"/>
    </source>
</evidence>
<protein>
    <recommendedName>
        <fullName evidence="5">3-methylmercaptopropionyl-CoA ligase</fullName>
        <ecNumber evidence="4">6.2.1.44</ecNumber>
    </recommendedName>
</protein>
<dbReference type="Gene3D" id="3.40.50.12780">
    <property type="entry name" value="N-terminal domain of ligase-like"/>
    <property type="match status" value="1"/>
</dbReference>
<dbReference type="InterPro" id="IPR000873">
    <property type="entry name" value="AMP-dep_synth/lig_dom"/>
</dbReference>
<dbReference type="PANTHER" id="PTHR43767:SF1">
    <property type="entry name" value="NONRIBOSOMAL PEPTIDE SYNTHASE PES1 (EUROFUNG)-RELATED"/>
    <property type="match status" value="1"/>
</dbReference>
<dbReference type="InterPro" id="IPR042099">
    <property type="entry name" value="ANL_N_sf"/>
</dbReference>
<reference evidence="8 9" key="1">
    <citation type="journal article" date="2015" name="Int. J. Syst. Evol. Microbiol.">
        <title>Gemmobacter intermedius sp. nov., isolated from a white stork (Ciconia ciconia).</title>
        <authorList>
            <person name="Kampfer P."/>
            <person name="Jerzak L."/>
            <person name="Wilharm G."/>
            <person name="Golke J."/>
            <person name="Busse H.J."/>
            <person name="Glaeser S.P."/>
        </authorList>
    </citation>
    <scope>NUCLEOTIDE SEQUENCE [LARGE SCALE GENOMIC DNA]</scope>
    <source>
        <strain evidence="8 9">119/4</strain>
    </source>
</reference>
<sequence>MHLTAAIHRDAREQPHQPATICGDRIRTRAELKDRVSRLAAALRGFGIRDGERIGILSMNSDRYIEYIFATLWAGGVLNAVNIRWSAKEIAFSLDDCDTRVLLVDDSFAPMVPELRRLSQKLETVIYMSEGSAPAPEGSHDYERLIATHDPCEDALRGGSDLAAIFYTGGTTGTPKGVMLSHQNLMMDALGLTAGADHGGSAPGLHVAPLFHIGGMAVVVQFSLRRAPHVLIPAFDAAETLRLIEKWKIGDIFTVPTMLRRLIDHPDHAIRDTSSLRSIRYGAAPIDQTLLQAAMKAFPSAGFLQVYGQTEASPVVAALAPELHTADPSVRHMASAGRSIPTAEITIRDEEDREVPPGTVGEICVRGPTVMLGYWNRPEETAHALRTGWLHTGDAGMMDEEGFVYVVDRVKDIIITGGENVYSTEVENVLARHPAVQFCAVIGVPDPEWGERVHAVLVLHEGQSASEAEFKALCKAEIAGFKCPRSFEFRSEMPLSPAGKILKRELRESFWQGQSRRVG</sequence>
<dbReference type="Pfam" id="PF13193">
    <property type="entry name" value="AMP-binding_C"/>
    <property type="match status" value="1"/>
</dbReference>
<evidence type="ECO:0000256" key="2">
    <source>
        <dbReference type="ARBA" id="ARBA00022598"/>
    </source>
</evidence>
<gene>
    <name evidence="8" type="ORF">EP867_12260</name>
</gene>